<feature type="transmembrane region" description="Helical" evidence="1">
    <location>
        <begin position="150"/>
        <end position="171"/>
    </location>
</feature>
<keyword evidence="3" id="KW-0645">Protease</keyword>
<organism evidence="3 4">
    <name type="scientific">Pendulispora brunnea</name>
    <dbReference type="NCBI Taxonomy" id="2905690"/>
    <lineage>
        <taxon>Bacteria</taxon>
        <taxon>Pseudomonadati</taxon>
        <taxon>Myxococcota</taxon>
        <taxon>Myxococcia</taxon>
        <taxon>Myxococcales</taxon>
        <taxon>Sorangiineae</taxon>
        <taxon>Pendulisporaceae</taxon>
        <taxon>Pendulispora</taxon>
    </lineage>
</organism>
<keyword evidence="1" id="KW-0812">Transmembrane</keyword>
<keyword evidence="1" id="KW-1133">Transmembrane helix</keyword>
<dbReference type="RefSeq" id="WP_394844163.1">
    <property type="nucleotide sequence ID" value="NZ_CP089982.1"/>
</dbReference>
<keyword evidence="1" id="KW-0472">Membrane</keyword>
<reference evidence="3 4" key="1">
    <citation type="submission" date="2021-12" db="EMBL/GenBank/DDBJ databases">
        <title>Discovery of the Pendulisporaceae a myxobacterial family with distinct sporulation behavior and unique specialized metabolism.</title>
        <authorList>
            <person name="Garcia R."/>
            <person name="Popoff A."/>
            <person name="Bader C.D."/>
            <person name="Loehr J."/>
            <person name="Walesch S."/>
            <person name="Walt C."/>
            <person name="Boldt J."/>
            <person name="Bunk B."/>
            <person name="Haeckl F.J.F.P.J."/>
            <person name="Gunesch A.P."/>
            <person name="Birkelbach J."/>
            <person name="Nuebel U."/>
            <person name="Pietschmann T."/>
            <person name="Bach T."/>
            <person name="Mueller R."/>
        </authorList>
    </citation>
    <scope>NUCLEOTIDE SEQUENCE [LARGE SCALE GENOMIC DNA]</scope>
    <source>
        <strain evidence="3 4">MSr12523</strain>
    </source>
</reference>
<keyword evidence="3" id="KW-0378">Hydrolase</keyword>
<feature type="domain" description="CAAX prenyl protease 2/Lysostaphin resistance protein A-like" evidence="2">
    <location>
        <begin position="128"/>
        <end position="213"/>
    </location>
</feature>
<evidence type="ECO:0000313" key="3">
    <source>
        <dbReference type="EMBL" id="WXA93563.1"/>
    </source>
</evidence>
<feature type="transmembrane region" description="Helical" evidence="1">
    <location>
        <begin position="12"/>
        <end position="32"/>
    </location>
</feature>
<gene>
    <name evidence="3" type="ORF">LZC95_44815</name>
</gene>
<dbReference type="InterPro" id="IPR003675">
    <property type="entry name" value="Rce1/LyrA-like_dom"/>
</dbReference>
<feature type="transmembrane region" description="Helical" evidence="1">
    <location>
        <begin position="178"/>
        <end position="196"/>
    </location>
</feature>
<dbReference type="EMBL" id="CP089982">
    <property type="protein sequence ID" value="WXA93563.1"/>
    <property type="molecule type" value="Genomic_DNA"/>
</dbReference>
<protein>
    <submittedName>
        <fullName evidence="3">CPBP family intramembrane metalloprotease</fullName>
    </submittedName>
</protein>
<dbReference type="Proteomes" id="UP001379533">
    <property type="component" value="Chromosome"/>
</dbReference>
<feature type="transmembrane region" description="Helical" evidence="1">
    <location>
        <begin position="98"/>
        <end position="117"/>
    </location>
</feature>
<evidence type="ECO:0000259" key="2">
    <source>
        <dbReference type="Pfam" id="PF02517"/>
    </source>
</evidence>
<evidence type="ECO:0000313" key="4">
    <source>
        <dbReference type="Proteomes" id="UP001379533"/>
    </source>
</evidence>
<name>A0ABZ2K869_9BACT</name>
<evidence type="ECO:0000256" key="1">
    <source>
        <dbReference type="SAM" id="Phobius"/>
    </source>
</evidence>
<keyword evidence="3" id="KW-0482">Metalloprotease</keyword>
<sequence length="219" mass="24372">MSTLIGERRGPIDRVLVLSVSLGVVYVARQVVTPLWRAFIDPWFHSLPRNAHTVAGHVLVWTLPMAIYSGILLAFFIRTRRFQPLSLTRDIRRAITDALWAALVGVLTVMVVVKAMGVPFRFRVDGWALAANVVSNGYEELIGRALVFTAAWYALGSRVAAALLSGLVFALMHEQYPLPLRAVVAFGGFVWSWIYARTGNFLAPWLSHQLADMVIDVLL</sequence>
<proteinExistence type="predicted"/>
<accession>A0ABZ2K869</accession>
<dbReference type="GO" id="GO:0008237">
    <property type="term" value="F:metallopeptidase activity"/>
    <property type="evidence" value="ECO:0007669"/>
    <property type="project" value="UniProtKB-KW"/>
</dbReference>
<dbReference type="Pfam" id="PF02517">
    <property type="entry name" value="Rce1-like"/>
    <property type="match status" value="1"/>
</dbReference>
<feature type="transmembrane region" description="Helical" evidence="1">
    <location>
        <begin position="52"/>
        <end position="77"/>
    </location>
</feature>
<keyword evidence="4" id="KW-1185">Reference proteome</keyword>